<dbReference type="STRING" id="475255.SAMN04488101_108161"/>
<dbReference type="Proteomes" id="UP000192678">
    <property type="component" value="Unassembled WGS sequence"/>
</dbReference>
<evidence type="ECO:0000313" key="1">
    <source>
        <dbReference type="EMBL" id="SMD01297.1"/>
    </source>
</evidence>
<name>A0A1W2DVC2_9SPHI</name>
<keyword evidence="1" id="KW-0418">Kinase</keyword>
<evidence type="ECO:0000313" key="2">
    <source>
        <dbReference type="Proteomes" id="UP000192678"/>
    </source>
</evidence>
<dbReference type="RefSeq" id="WP_084290256.1">
    <property type="nucleotide sequence ID" value="NZ_FWYB01000008.1"/>
</dbReference>
<dbReference type="InterPro" id="IPR014710">
    <property type="entry name" value="RmlC-like_jellyroll"/>
</dbReference>
<dbReference type="InterPro" id="IPR018490">
    <property type="entry name" value="cNMP-bd_dom_sf"/>
</dbReference>
<sequence length="216" mass="25261">MKPIYASNFPYTTPDEADFAAVEAALQELLKPLALQLGIKFIKRLRKWLKLHTLPKHCLLQQEDQVPVGVYFLLSGSVLVGTDLKGYIQIDHILRTGDFILPLKLFSASRSILGMKIAEPVRLLFIDTRRYKLMLKKFPETAVLTNLWRDKLEIDDFSRKRELQTMNALERLSWLYDKWPDCFIVFSDYWIGSYLGLNRETVCRNKLKVIKKRKKP</sequence>
<dbReference type="OrthoDB" id="9891235at2"/>
<protein>
    <submittedName>
        <fullName evidence="1">cAMP-binding domain of CRP or a regulatory subunit of cAMP-dependent protein kinases</fullName>
    </submittedName>
</protein>
<dbReference type="AlphaFoldDB" id="A0A1W2DVC2"/>
<organism evidence="1 2">
    <name type="scientific">Pedobacter nyackensis</name>
    <dbReference type="NCBI Taxonomy" id="475255"/>
    <lineage>
        <taxon>Bacteria</taxon>
        <taxon>Pseudomonadati</taxon>
        <taxon>Bacteroidota</taxon>
        <taxon>Sphingobacteriia</taxon>
        <taxon>Sphingobacteriales</taxon>
        <taxon>Sphingobacteriaceae</taxon>
        <taxon>Pedobacter</taxon>
    </lineage>
</organism>
<reference evidence="1 2" key="1">
    <citation type="submission" date="2017-04" db="EMBL/GenBank/DDBJ databases">
        <authorList>
            <person name="Afonso C.L."/>
            <person name="Miller P.J."/>
            <person name="Scott M.A."/>
            <person name="Spackman E."/>
            <person name="Goraichik I."/>
            <person name="Dimitrov K.M."/>
            <person name="Suarez D.L."/>
            <person name="Swayne D.E."/>
        </authorList>
    </citation>
    <scope>NUCLEOTIDE SEQUENCE [LARGE SCALE GENOMIC DNA]</scope>
    <source>
        <strain evidence="1 2">DSM 19625</strain>
    </source>
</reference>
<proteinExistence type="predicted"/>
<gene>
    <name evidence="1" type="ORF">SAMN04488101_108161</name>
</gene>
<dbReference type="EMBL" id="FWYB01000008">
    <property type="protein sequence ID" value="SMD01297.1"/>
    <property type="molecule type" value="Genomic_DNA"/>
</dbReference>
<dbReference type="Gene3D" id="2.60.120.10">
    <property type="entry name" value="Jelly Rolls"/>
    <property type="match status" value="1"/>
</dbReference>
<accession>A0A1W2DVC2</accession>
<dbReference type="SUPFAM" id="SSF51206">
    <property type="entry name" value="cAMP-binding domain-like"/>
    <property type="match status" value="1"/>
</dbReference>
<keyword evidence="2" id="KW-1185">Reference proteome</keyword>
<keyword evidence="1" id="KW-0808">Transferase</keyword>
<dbReference type="GO" id="GO:0016301">
    <property type="term" value="F:kinase activity"/>
    <property type="evidence" value="ECO:0007669"/>
    <property type="project" value="UniProtKB-KW"/>
</dbReference>